<dbReference type="Proteomes" id="UP000521943">
    <property type="component" value="Unassembled WGS sequence"/>
</dbReference>
<feature type="non-terminal residue" evidence="1">
    <location>
        <position position="64"/>
    </location>
</feature>
<protein>
    <submittedName>
        <fullName evidence="1">Uncharacterized protein</fullName>
    </submittedName>
</protein>
<dbReference type="AlphaFoldDB" id="A0A8H6M3U1"/>
<evidence type="ECO:0000313" key="1">
    <source>
        <dbReference type="EMBL" id="KAF6754608.1"/>
    </source>
</evidence>
<accession>A0A8H6M3U1</accession>
<keyword evidence="2" id="KW-1185">Reference proteome</keyword>
<sequence>MRPNPTLEYFIKSDGSVPFTHVIQAKKAESGAFNEAYVDPHPGQFASVTDFVSHASYTVLPATK</sequence>
<evidence type="ECO:0000313" key="2">
    <source>
        <dbReference type="Proteomes" id="UP000521943"/>
    </source>
</evidence>
<reference evidence="1 2" key="1">
    <citation type="submission" date="2020-07" db="EMBL/GenBank/DDBJ databases">
        <title>Comparative genomics of pyrophilous fungi reveals a link between fire events and developmental genes.</title>
        <authorList>
            <consortium name="DOE Joint Genome Institute"/>
            <person name="Steindorff A.S."/>
            <person name="Carver A."/>
            <person name="Calhoun S."/>
            <person name="Stillman K."/>
            <person name="Liu H."/>
            <person name="Lipzen A."/>
            <person name="Pangilinan J."/>
            <person name="Labutti K."/>
            <person name="Bruns T.D."/>
            <person name="Grigoriev I.V."/>
        </authorList>
    </citation>
    <scope>NUCLEOTIDE SEQUENCE [LARGE SCALE GENOMIC DNA]</scope>
    <source>
        <strain evidence="1 2">CBS 144469</strain>
    </source>
</reference>
<organism evidence="1 2">
    <name type="scientific">Ephemerocybe angulata</name>
    <dbReference type="NCBI Taxonomy" id="980116"/>
    <lineage>
        <taxon>Eukaryota</taxon>
        <taxon>Fungi</taxon>
        <taxon>Dikarya</taxon>
        <taxon>Basidiomycota</taxon>
        <taxon>Agaricomycotina</taxon>
        <taxon>Agaricomycetes</taxon>
        <taxon>Agaricomycetidae</taxon>
        <taxon>Agaricales</taxon>
        <taxon>Agaricineae</taxon>
        <taxon>Psathyrellaceae</taxon>
        <taxon>Ephemerocybe</taxon>
    </lineage>
</organism>
<name>A0A8H6M3U1_9AGAR</name>
<dbReference type="EMBL" id="JACGCI010000033">
    <property type="protein sequence ID" value="KAF6754608.1"/>
    <property type="molecule type" value="Genomic_DNA"/>
</dbReference>
<proteinExistence type="predicted"/>
<comment type="caution">
    <text evidence="1">The sequence shown here is derived from an EMBL/GenBank/DDBJ whole genome shotgun (WGS) entry which is preliminary data.</text>
</comment>
<gene>
    <name evidence="1" type="ORF">DFP72DRAFT_812533</name>
</gene>